<dbReference type="Gene3D" id="3.30.750.24">
    <property type="entry name" value="STAS domain"/>
    <property type="match status" value="1"/>
</dbReference>
<dbReference type="Pfam" id="PF01740">
    <property type="entry name" value="STAS"/>
    <property type="match status" value="1"/>
</dbReference>
<evidence type="ECO:0000259" key="1">
    <source>
        <dbReference type="PROSITE" id="PS50801"/>
    </source>
</evidence>
<gene>
    <name evidence="2" type="ORF">CVD27_22435</name>
</gene>
<reference evidence="2 3" key="1">
    <citation type="submission" date="2017-11" db="EMBL/GenBank/DDBJ databases">
        <title>Comparitive Functional Genomics of Dry Heat Resistant strains isolated from the Viking Spacecraft.</title>
        <authorList>
            <person name="Seuylemezian A."/>
            <person name="Cooper K."/>
            <person name="Vaishampayan P."/>
        </authorList>
    </citation>
    <scope>NUCLEOTIDE SEQUENCE [LARGE SCALE GENOMIC DNA]</scope>
    <source>
        <strain evidence="2 3">V32-6</strain>
    </source>
</reference>
<feature type="domain" description="STAS" evidence="1">
    <location>
        <begin position="157"/>
        <end position="268"/>
    </location>
</feature>
<protein>
    <submittedName>
        <fullName evidence="2">Anti-anti-sigma factor</fullName>
    </submittedName>
</protein>
<dbReference type="PANTHER" id="PTHR33745:SF8">
    <property type="entry name" value="BLUE-LIGHT PHOTORECEPTOR"/>
    <property type="match status" value="1"/>
</dbReference>
<organism evidence="2 3">
    <name type="scientific">Neobacillus cucumis</name>
    <dbReference type="NCBI Taxonomy" id="1740721"/>
    <lineage>
        <taxon>Bacteria</taxon>
        <taxon>Bacillati</taxon>
        <taxon>Bacillota</taxon>
        <taxon>Bacilli</taxon>
        <taxon>Bacillales</taxon>
        <taxon>Bacillaceae</taxon>
        <taxon>Neobacillus</taxon>
    </lineage>
</organism>
<name>A0A2N5H954_9BACI</name>
<sequence>MNNQNPVSVYFTTHTSSLANQMVEGVLQRTGLKISEEEKRQAILMYTDLFKFLGESDESAGVSEHLLSWSKQNAQRLAVSEGRLSEIAIRYPPTREVFINLMTNIGSNLGLSLKEHSTIINRFNSLLDVSLNETVLAFEQISEQYRENTERELAELSAPLVLIQDGVAVMPLIGIMDSYRVAHIAEDVVPKIAEQRLGYLIADYSGILDVDEVIAHSLRSMGSALILMGVEVVVSGMRPELAMTVTKSGINMSDIKTFAHVKQALEWINSRSR</sequence>
<dbReference type="InterPro" id="IPR051932">
    <property type="entry name" value="Bact_StressResp_Reg"/>
</dbReference>
<evidence type="ECO:0000313" key="2">
    <source>
        <dbReference type="EMBL" id="PLS02052.1"/>
    </source>
</evidence>
<comment type="caution">
    <text evidence="2">The sequence shown here is derived from an EMBL/GenBank/DDBJ whole genome shotgun (WGS) entry which is preliminary data.</text>
</comment>
<dbReference type="SUPFAM" id="SSF52091">
    <property type="entry name" value="SpoIIaa-like"/>
    <property type="match status" value="1"/>
</dbReference>
<dbReference type="CDD" id="cd07041">
    <property type="entry name" value="STAS_RsbR_RsbS_like"/>
    <property type="match status" value="1"/>
</dbReference>
<accession>A0A2N5H954</accession>
<evidence type="ECO:0000313" key="3">
    <source>
        <dbReference type="Proteomes" id="UP000234950"/>
    </source>
</evidence>
<dbReference type="AlphaFoldDB" id="A0A2N5H954"/>
<keyword evidence="3" id="KW-1185">Reference proteome</keyword>
<dbReference type="InterPro" id="IPR002645">
    <property type="entry name" value="STAS_dom"/>
</dbReference>
<dbReference type="PANTHER" id="PTHR33745">
    <property type="entry name" value="RSBT ANTAGONIST PROTEIN RSBS-RELATED"/>
    <property type="match status" value="1"/>
</dbReference>
<dbReference type="EMBL" id="PGVE01000083">
    <property type="protein sequence ID" value="PLS02052.1"/>
    <property type="molecule type" value="Genomic_DNA"/>
</dbReference>
<dbReference type="InterPro" id="IPR036513">
    <property type="entry name" value="STAS_dom_sf"/>
</dbReference>
<dbReference type="Proteomes" id="UP000234950">
    <property type="component" value="Unassembled WGS sequence"/>
</dbReference>
<dbReference type="PROSITE" id="PS50801">
    <property type="entry name" value="STAS"/>
    <property type="match status" value="1"/>
</dbReference>
<dbReference type="OrthoDB" id="2677458at2"/>
<proteinExistence type="predicted"/>
<dbReference type="RefSeq" id="WP_101650609.1">
    <property type="nucleotide sequence ID" value="NZ_PGVE01000083.1"/>
</dbReference>